<dbReference type="EMBL" id="JABANM010006128">
    <property type="protein sequence ID" value="KAF4746431.1"/>
    <property type="molecule type" value="Genomic_DNA"/>
</dbReference>
<organism evidence="2 3">
    <name type="scientific">Perkinsus olseni</name>
    <name type="common">Perkinsus atlanticus</name>
    <dbReference type="NCBI Taxonomy" id="32597"/>
    <lineage>
        <taxon>Eukaryota</taxon>
        <taxon>Sar</taxon>
        <taxon>Alveolata</taxon>
        <taxon>Perkinsozoa</taxon>
        <taxon>Perkinsea</taxon>
        <taxon>Perkinsida</taxon>
        <taxon>Perkinsidae</taxon>
        <taxon>Perkinsus</taxon>
    </lineage>
</organism>
<name>A0A7J6TNE6_PEROL</name>
<reference evidence="2 3" key="1">
    <citation type="submission" date="2020-04" db="EMBL/GenBank/DDBJ databases">
        <title>Perkinsus olseni comparative genomics.</title>
        <authorList>
            <person name="Bogema D.R."/>
        </authorList>
    </citation>
    <scope>NUCLEOTIDE SEQUENCE [LARGE SCALE GENOMIC DNA]</scope>
    <source>
        <strain evidence="2">ATCC PRA-205</strain>
    </source>
</reference>
<sequence length="149" mass="16964">MVAFFLLCLAPVMLLLSRAQRPAPPSGKYFKVFFEPLDCVEVDFLPVEEPLVSLFLDCGHTETSDDIYVAEIRPHSYQVEAKSAAAYGEFILLVQAHYPYDTKNGDLHTFYYDCRSNTVTVIFRRKPNNSTPWTLSEQLSAKLGYMDNP</sequence>
<gene>
    <name evidence="2" type="ORF">FOZ62_003249</name>
</gene>
<dbReference type="AlphaFoldDB" id="A0A7J6TNE6"/>
<protein>
    <submittedName>
        <fullName evidence="2">Uncharacterized protein</fullName>
    </submittedName>
</protein>
<evidence type="ECO:0000313" key="3">
    <source>
        <dbReference type="Proteomes" id="UP000574390"/>
    </source>
</evidence>
<evidence type="ECO:0000256" key="1">
    <source>
        <dbReference type="SAM" id="SignalP"/>
    </source>
</evidence>
<feature type="signal peptide" evidence="1">
    <location>
        <begin position="1"/>
        <end position="19"/>
    </location>
</feature>
<feature type="chain" id="PRO_5029778119" evidence="1">
    <location>
        <begin position="20"/>
        <end position="149"/>
    </location>
</feature>
<keyword evidence="1" id="KW-0732">Signal</keyword>
<comment type="caution">
    <text evidence="2">The sequence shown here is derived from an EMBL/GenBank/DDBJ whole genome shotgun (WGS) entry which is preliminary data.</text>
</comment>
<proteinExistence type="predicted"/>
<evidence type="ECO:0000313" key="2">
    <source>
        <dbReference type="EMBL" id="KAF4746431.1"/>
    </source>
</evidence>
<accession>A0A7J6TNE6</accession>
<dbReference type="Proteomes" id="UP000574390">
    <property type="component" value="Unassembled WGS sequence"/>
</dbReference>